<reference evidence="2 3" key="1">
    <citation type="submission" date="2021-05" db="EMBL/GenBank/DDBJ databases">
        <title>Genome Assembly of Synthetic Allotetraploid Brassica napus Reveals Homoeologous Exchanges between Subgenomes.</title>
        <authorList>
            <person name="Davis J.T."/>
        </authorList>
    </citation>
    <scope>NUCLEOTIDE SEQUENCE [LARGE SCALE GENOMIC DNA]</scope>
    <source>
        <strain evidence="3">cv. Da-Ae</strain>
        <tissue evidence="2">Seedling</tissue>
    </source>
</reference>
<accession>A0ABQ7WZI3</accession>
<evidence type="ECO:0000256" key="1">
    <source>
        <dbReference type="SAM" id="MobiDB-lite"/>
    </source>
</evidence>
<feature type="region of interest" description="Disordered" evidence="1">
    <location>
        <begin position="1"/>
        <end position="36"/>
    </location>
</feature>
<sequence length="119" mass="12924">MNICSTRDGMSPVTEHSTCSAARTGMKPPTIPQPSREPSILCCRARNGILNITCGHWDIMGKLTNLDVNVNYTKIADVSVFMSADGIGINPQQAQLILSSLIVNLLSGKLMIRIPEAWI</sequence>
<dbReference type="EMBL" id="JAGKQM010002644">
    <property type="protein sequence ID" value="KAH0849082.1"/>
    <property type="molecule type" value="Genomic_DNA"/>
</dbReference>
<protein>
    <submittedName>
        <fullName evidence="2">Uncharacterized protein</fullName>
    </submittedName>
</protein>
<name>A0ABQ7WZI3_BRANA</name>
<keyword evidence="3" id="KW-1185">Reference proteome</keyword>
<gene>
    <name evidence="2" type="ORF">HID58_090415</name>
</gene>
<evidence type="ECO:0000313" key="2">
    <source>
        <dbReference type="EMBL" id="KAH0849082.1"/>
    </source>
</evidence>
<proteinExistence type="predicted"/>
<evidence type="ECO:0000313" key="3">
    <source>
        <dbReference type="Proteomes" id="UP000824890"/>
    </source>
</evidence>
<comment type="caution">
    <text evidence="2">The sequence shown here is derived from an EMBL/GenBank/DDBJ whole genome shotgun (WGS) entry which is preliminary data.</text>
</comment>
<dbReference type="Proteomes" id="UP000824890">
    <property type="component" value="Unassembled WGS sequence"/>
</dbReference>
<organism evidence="2 3">
    <name type="scientific">Brassica napus</name>
    <name type="common">Rape</name>
    <dbReference type="NCBI Taxonomy" id="3708"/>
    <lineage>
        <taxon>Eukaryota</taxon>
        <taxon>Viridiplantae</taxon>
        <taxon>Streptophyta</taxon>
        <taxon>Embryophyta</taxon>
        <taxon>Tracheophyta</taxon>
        <taxon>Spermatophyta</taxon>
        <taxon>Magnoliopsida</taxon>
        <taxon>eudicotyledons</taxon>
        <taxon>Gunneridae</taxon>
        <taxon>Pentapetalae</taxon>
        <taxon>rosids</taxon>
        <taxon>malvids</taxon>
        <taxon>Brassicales</taxon>
        <taxon>Brassicaceae</taxon>
        <taxon>Brassiceae</taxon>
        <taxon>Brassica</taxon>
    </lineage>
</organism>